<keyword evidence="4" id="KW-0998">Cell outer membrane</keyword>
<dbReference type="AlphaFoldDB" id="A0A179SEP5"/>
<dbReference type="InterPro" id="IPR051692">
    <property type="entry name" value="OMP-like"/>
</dbReference>
<dbReference type="GO" id="GO:0009279">
    <property type="term" value="C:cell outer membrane"/>
    <property type="evidence" value="ECO:0007669"/>
    <property type="project" value="UniProtKB-SubCell"/>
</dbReference>
<comment type="similarity">
    <text evidence="5">Belongs to the Omp25/RopB family.</text>
</comment>
<dbReference type="PANTHER" id="PTHR34001:SF3">
    <property type="entry name" value="BLL7405 PROTEIN"/>
    <property type="match status" value="1"/>
</dbReference>
<evidence type="ECO:0000259" key="7">
    <source>
        <dbReference type="Pfam" id="PF13505"/>
    </source>
</evidence>
<gene>
    <name evidence="8" type="ORF">A5481_10630</name>
</gene>
<sequence length="593" mass="62842">MRSLLALIPLAGFAADALAADLPARAPPPPVAALPAFTWTGLYSGLFAGYGQFDNRTSPACRGADGLAGGLRCPVRSALSPRADDFIAGTEVGYTYQLAPGPGLVVGAAADYQFTPIRSYGLETGALPQAGQPGAVYPGGVYHVGQRLDWLATARGKIGYAFDRVFVYGTGGAAFGGVRIDTTTTANAGFFDPRVNLPEFDARKGALRVGWVAGAGVEYAISPQLSVKGEALYYDLGSRTVLAGDASGFRPNLAVGARAGMSGVLGRVGLNYRFDDGLPVVGPFVDVAKALIDPVPYVAPVAQVWDFEVGTRYVYDSGRFGKSFYRPADGTMISRLTYRDFDAHSGETFARLDHNPTGLFAKGFLGSGFVASGGRLNDEDFPPGIRGNVYSNTLSKIRDGDVALSAIDAGYHFLRGDTYRLGAFLGYQSTTERANAVGLVQTAANPVIGSRGVPNGVSVLTQDNHWNALRVGLAGEARYDRFTLSLEGAYLPVVGLDGYDRHWLRPDINPLAERGTGSGYFVQGVIAYDLTPTISVGVGARAWRMTVDRRDGTTQFPTLTEPAKFSSERYGAFAQISYRFTDPAFGLGGLAAK</sequence>
<dbReference type="InterPro" id="IPR027385">
    <property type="entry name" value="Beta-barrel_OMP"/>
</dbReference>
<dbReference type="Proteomes" id="UP000078316">
    <property type="component" value="Unassembled WGS sequence"/>
</dbReference>
<dbReference type="InterPro" id="IPR011250">
    <property type="entry name" value="OMP/PagP_B-barrel"/>
</dbReference>
<evidence type="ECO:0000256" key="5">
    <source>
        <dbReference type="ARBA" id="ARBA00038306"/>
    </source>
</evidence>
<organism evidence="8 9">
    <name type="scientific">Methylobacterium platani</name>
    <dbReference type="NCBI Taxonomy" id="427683"/>
    <lineage>
        <taxon>Bacteria</taxon>
        <taxon>Pseudomonadati</taxon>
        <taxon>Pseudomonadota</taxon>
        <taxon>Alphaproteobacteria</taxon>
        <taxon>Hyphomicrobiales</taxon>
        <taxon>Methylobacteriaceae</taxon>
        <taxon>Methylobacterium</taxon>
    </lineage>
</organism>
<keyword evidence="2 6" id="KW-0732">Signal</keyword>
<evidence type="ECO:0000313" key="8">
    <source>
        <dbReference type="EMBL" id="OAS25351.1"/>
    </source>
</evidence>
<feature type="domain" description="Outer membrane protein beta-barrel" evidence="7">
    <location>
        <begin position="36"/>
        <end position="245"/>
    </location>
</feature>
<proteinExistence type="inferred from homology"/>
<dbReference type="Pfam" id="PF01278">
    <property type="entry name" value="Omptin"/>
    <property type="match status" value="1"/>
</dbReference>
<feature type="signal peptide" evidence="6">
    <location>
        <begin position="1"/>
        <end position="19"/>
    </location>
</feature>
<dbReference type="GO" id="GO:0004190">
    <property type="term" value="F:aspartic-type endopeptidase activity"/>
    <property type="evidence" value="ECO:0007669"/>
    <property type="project" value="InterPro"/>
</dbReference>
<dbReference type="SUPFAM" id="SSF69917">
    <property type="entry name" value="OMPT-like"/>
    <property type="match status" value="1"/>
</dbReference>
<dbReference type="OrthoDB" id="7591823at2"/>
<dbReference type="Pfam" id="PF13505">
    <property type="entry name" value="OMP_b-brl"/>
    <property type="match status" value="1"/>
</dbReference>
<dbReference type="PANTHER" id="PTHR34001">
    <property type="entry name" value="BLL7405 PROTEIN"/>
    <property type="match status" value="1"/>
</dbReference>
<feature type="chain" id="PRO_5008105960" description="Outer membrane protein beta-barrel domain-containing protein" evidence="6">
    <location>
        <begin position="20"/>
        <end position="593"/>
    </location>
</feature>
<evidence type="ECO:0000256" key="2">
    <source>
        <dbReference type="ARBA" id="ARBA00022729"/>
    </source>
</evidence>
<comment type="caution">
    <text evidence="8">The sequence shown here is derived from an EMBL/GenBank/DDBJ whole genome shotgun (WGS) entry which is preliminary data.</text>
</comment>
<evidence type="ECO:0000256" key="1">
    <source>
        <dbReference type="ARBA" id="ARBA00004442"/>
    </source>
</evidence>
<comment type="subcellular location">
    <subcellularLocation>
        <location evidence="1">Cell outer membrane</location>
    </subcellularLocation>
</comment>
<evidence type="ECO:0000313" key="9">
    <source>
        <dbReference type="Proteomes" id="UP000078316"/>
    </source>
</evidence>
<evidence type="ECO:0000256" key="6">
    <source>
        <dbReference type="SAM" id="SignalP"/>
    </source>
</evidence>
<reference evidence="8 9" key="1">
    <citation type="submission" date="2016-04" db="EMBL/GenBank/DDBJ databases">
        <authorList>
            <person name="Evans L.H."/>
            <person name="Alamgir A."/>
            <person name="Owens N."/>
            <person name="Weber N.D."/>
            <person name="Virtaneva K."/>
            <person name="Barbian K."/>
            <person name="Babar A."/>
            <person name="Rosenke K."/>
        </authorList>
    </citation>
    <scope>NUCLEOTIDE SEQUENCE [LARGE SCALE GENOMIC DNA]</scope>
    <source>
        <strain evidence="8 9">PMB02</strain>
    </source>
</reference>
<dbReference type="EMBL" id="LWHQ01000017">
    <property type="protein sequence ID" value="OAS25351.1"/>
    <property type="molecule type" value="Genomic_DNA"/>
</dbReference>
<protein>
    <recommendedName>
        <fullName evidence="7">Outer membrane protein beta-barrel domain-containing protein</fullName>
    </recommendedName>
</protein>
<evidence type="ECO:0000256" key="4">
    <source>
        <dbReference type="ARBA" id="ARBA00023237"/>
    </source>
</evidence>
<dbReference type="InterPro" id="IPR020080">
    <property type="entry name" value="OM_adhesin/peptidase_omptin"/>
</dbReference>
<dbReference type="Gene3D" id="2.40.128.90">
    <property type="entry name" value="OMPT-like"/>
    <property type="match status" value="1"/>
</dbReference>
<dbReference type="InterPro" id="IPR000036">
    <property type="entry name" value="Peptidase_A26_omptin"/>
</dbReference>
<dbReference type="STRING" id="427683.A5481_10630"/>
<dbReference type="InterPro" id="IPR053724">
    <property type="entry name" value="OMP_A26_sf"/>
</dbReference>
<dbReference type="GO" id="GO:0006508">
    <property type="term" value="P:proteolysis"/>
    <property type="evidence" value="ECO:0007669"/>
    <property type="project" value="InterPro"/>
</dbReference>
<dbReference type="Gene3D" id="2.40.160.20">
    <property type="match status" value="1"/>
</dbReference>
<dbReference type="RefSeq" id="WP_048432467.1">
    <property type="nucleotide sequence ID" value="NZ_LWHQ01000017.1"/>
</dbReference>
<accession>A0A179SEP5</accession>
<evidence type="ECO:0000256" key="3">
    <source>
        <dbReference type="ARBA" id="ARBA00023136"/>
    </source>
</evidence>
<name>A0A179SEP5_9HYPH</name>
<dbReference type="SUPFAM" id="SSF56925">
    <property type="entry name" value="OMPA-like"/>
    <property type="match status" value="1"/>
</dbReference>
<keyword evidence="3" id="KW-0472">Membrane</keyword>